<dbReference type="SUPFAM" id="SSF50129">
    <property type="entry name" value="GroES-like"/>
    <property type="match status" value="1"/>
</dbReference>
<dbReference type="InterPro" id="IPR020843">
    <property type="entry name" value="ER"/>
</dbReference>
<dbReference type="GO" id="GO:0070402">
    <property type="term" value="F:NADPH binding"/>
    <property type="evidence" value="ECO:0007669"/>
    <property type="project" value="TreeGrafter"/>
</dbReference>
<dbReference type="AlphaFoldDB" id="A0A4Z0HT75"/>
<accession>A0A4Z0HT75</accession>
<dbReference type="PANTHER" id="PTHR48106:SF18">
    <property type="entry name" value="QUINONE OXIDOREDUCTASE PIG3"/>
    <property type="match status" value="1"/>
</dbReference>
<dbReference type="GO" id="GO:0016651">
    <property type="term" value="F:oxidoreductase activity, acting on NAD(P)H"/>
    <property type="evidence" value="ECO:0007669"/>
    <property type="project" value="TreeGrafter"/>
</dbReference>
<dbReference type="Gene3D" id="3.90.180.10">
    <property type="entry name" value="Medium-chain alcohol dehydrogenases, catalytic domain"/>
    <property type="match status" value="1"/>
</dbReference>
<name>A0A4Z0HT75_MYCPR</name>
<dbReference type="InterPro" id="IPR036291">
    <property type="entry name" value="NAD(P)-bd_dom_sf"/>
</dbReference>
<dbReference type="Proteomes" id="UP000297792">
    <property type="component" value="Unassembled WGS sequence"/>
</dbReference>
<keyword evidence="1" id="KW-0521">NADP</keyword>
<dbReference type="Gene3D" id="3.40.50.720">
    <property type="entry name" value="NAD(P)-binding Rossmann-like Domain"/>
    <property type="match status" value="1"/>
</dbReference>
<evidence type="ECO:0000256" key="2">
    <source>
        <dbReference type="ARBA" id="ARBA00023002"/>
    </source>
</evidence>
<feature type="domain" description="Enoyl reductase (ER)" evidence="3">
    <location>
        <begin position="10"/>
        <end position="316"/>
    </location>
</feature>
<reference evidence="4 5" key="1">
    <citation type="submission" date="2018-12" db="EMBL/GenBank/DDBJ databases">
        <title>Draft genome sequences of Mycolicibacterium peregrinum isolated from a pig with lymphadenitis and from soil on the same Japanese pig farm.</title>
        <authorList>
            <person name="Komatsu T."/>
            <person name="Ohya K."/>
            <person name="Sawai K."/>
            <person name="Odoi J.O."/>
            <person name="Otsu K."/>
            <person name="Ota A."/>
            <person name="Ito T."/>
            <person name="Kawai M."/>
            <person name="Maruyama F."/>
        </authorList>
    </citation>
    <scope>NUCLEOTIDE SEQUENCE [LARGE SCALE GENOMIC DNA]</scope>
    <source>
        <strain evidence="4 5">138</strain>
    </source>
</reference>
<dbReference type="EMBL" id="RWKA01000004">
    <property type="protein sequence ID" value="TGB44278.1"/>
    <property type="molecule type" value="Genomic_DNA"/>
</dbReference>
<protein>
    <submittedName>
        <fullName evidence="4">Zinc-binding alcohol dehydrogenase family protein</fullName>
    </submittedName>
</protein>
<proteinExistence type="predicted"/>
<evidence type="ECO:0000313" key="4">
    <source>
        <dbReference type="EMBL" id="TGB44278.1"/>
    </source>
</evidence>
<comment type="caution">
    <text evidence="4">The sequence shown here is derived from an EMBL/GenBank/DDBJ whole genome shotgun (WGS) entry which is preliminary data.</text>
</comment>
<gene>
    <name evidence="4" type="ORF">EJD98_09820</name>
</gene>
<dbReference type="Pfam" id="PF00107">
    <property type="entry name" value="ADH_zinc_N"/>
    <property type="match status" value="1"/>
</dbReference>
<keyword evidence="5" id="KW-1185">Reference proteome</keyword>
<evidence type="ECO:0000313" key="5">
    <source>
        <dbReference type="Proteomes" id="UP000297792"/>
    </source>
</evidence>
<dbReference type="GO" id="GO:0008270">
    <property type="term" value="F:zinc ion binding"/>
    <property type="evidence" value="ECO:0007669"/>
    <property type="project" value="InterPro"/>
</dbReference>
<evidence type="ECO:0000256" key="1">
    <source>
        <dbReference type="ARBA" id="ARBA00022857"/>
    </source>
</evidence>
<evidence type="ECO:0000259" key="3">
    <source>
        <dbReference type="SMART" id="SM00829"/>
    </source>
</evidence>
<dbReference type="InterPro" id="IPR002364">
    <property type="entry name" value="Quin_OxRdtase/zeta-crystal_CS"/>
</dbReference>
<organism evidence="4 5">
    <name type="scientific">Mycolicibacterium peregrinum</name>
    <name type="common">Mycobacterium peregrinum</name>
    <dbReference type="NCBI Taxonomy" id="43304"/>
    <lineage>
        <taxon>Bacteria</taxon>
        <taxon>Bacillati</taxon>
        <taxon>Actinomycetota</taxon>
        <taxon>Actinomycetes</taxon>
        <taxon>Mycobacteriales</taxon>
        <taxon>Mycobacteriaceae</taxon>
        <taxon>Mycolicibacterium</taxon>
    </lineage>
</organism>
<dbReference type="InterPro" id="IPR013154">
    <property type="entry name" value="ADH-like_N"/>
</dbReference>
<dbReference type="InterPro" id="IPR011032">
    <property type="entry name" value="GroES-like_sf"/>
</dbReference>
<sequence length="321" mass="33576">MKAAVYEINGDPEVLRYEEIADPIVGPGDVLIAVEAISVEGGDVHHRRLVPVSAPYVVGYAAAGVVRAVGAEVTLFTVGQRVAAFNWNGSHAELCSVPEHFVYAVPDALPIEVAATIPVAFGTAHDALFEFGQLREGETILVRGGAGGVGLGAIQLAKEAGADVIATASSGAQAQKLRNIGAHHVVNYTADDVAAAILALTGGEGVALMVDMAGGADVPALLGAVRRRGRVSAVGMSAGQPSLSYMDLIGRMLTISGISFGTEMHLPRARAVVEDCLRRAAKGALMMPIDRIYRLDDAAAAHRHAEFERPFGRVLMRPVCR</sequence>
<keyword evidence="2" id="KW-0560">Oxidoreductase</keyword>
<dbReference type="Pfam" id="PF08240">
    <property type="entry name" value="ADH_N"/>
    <property type="match status" value="1"/>
</dbReference>
<dbReference type="SUPFAM" id="SSF51735">
    <property type="entry name" value="NAD(P)-binding Rossmann-fold domains"/>
    <property type="match status" value="1"/>
</dbReference>
<dbReference type="InterPro" id="IPR013149">
    <property type="entry name" value="ADH-like_C"/>
</dbReference>
<dbReference type="PROSITE" id="PS01162">
    <property type="entry name" value="QOR_ZETA_CRYSTAL"/>
    <property type="match status" value="1"/>
</dbReference>
<dbReference type="SMART" id="SM00829">
    <property type="entry name" value="PKS_ER"/>
    <property type="match status" value="1"/>
</dbReference>
<dbReference type="PANTHER" id="PTHR48106">
    <property type="entry name" value="QUINONE OXIDOREDUCTASE PIG3-RELATED"/>
    <property type="match status" value="1"/>
</dbReference>